<dbReference type="SUPFAM" id="SSF54427">
    <property type="entry name" value="NTF2-like"/>
    <property type="match status" value="1"/>
</dbReference>
<dbReference type="PANTHER" id="PTHR38436:SF1">
    <property type="entry name" value="ESTER CYCLASE"/>
    <property type="match status" value="1"/>
</dbReference>
<accession>A0ABY4RT94</accession>
<dbReference type="Gene3D" id="3.10.450.50">
    <property type="match status" value="1"/>
</dbReference>
<dbReference type="Pfam" id="PF07366">
    <property type="entry name" value="SnoaL"/>
    <property type="match status" value="1"/>
</dbReference>
<dbReference type="PANTHER" id="PTHR38436">
    <property type="entry name" value="POLYKETIDE CYCLASE SNOAL-LIKE DOMAIN"/>
    <property type="match status" value="1"/>
</dbReference>
<evidence type="ECO:0000313" key="2">
    <source>
        <dbReference type="Proteomes" id="UP001057134"/>
    </source>
</evidence>
<reference evidence="1" key="1">
    <citation type="submission" date="2018-02" db="EMBL/GenBank/DDBJ databases">
        <authorList>
            <person name="Kim S.-K."/>
            <person name="Jung H.-I."/>
            <person name="Lee S.-W."/>
        </authorList>
    </citation>
    <scope>NUCLEOTIDE SEQUENCE</scope>
    <source>
        <strain evidence="1">SK3146</strain>
    </source>
</reference>
<evidence type="ECO:0000313" key="1">
    <source>
        <dbReference type="EMBL" id="UQZ85662.1"/>
    </source>
</evidence>
<protein>
    <submittedName>
        <fullName evidence="1">SnoaL-like polyketide cyclase</fullName>
    </submittedName>
</protein>
<reference evidence="1" key="2">
    <citation type="journal article" date="2021" name="J Anim Sci Technol">
        <title>Complete genome sequence of Paenibacillus konkukensis sp. nov. SK3146 as a potential probiotic strain.</title>
        <authorList>
            <person name="Jung H.I."/>
            <person name="Park S."/>
            <person name="Niu K.M."/>
            <person name="Lee S.W."/>
            <person name="Kothari D."/>
            <person name="Yi K.J."/>
            <person name="Kim S.K."/>
        </authorList>
    </citation>
    <scope>NUCLEOTIDE SEQUENCE</scope>
    <source>
        <strain evidence="1">SK3146</strain>
    </source>
</reference>
<dbReference type="Proteomes" id="UP001057134">
    <property type="component" value="Chromosome"/>
</dbReference>
<dbReference type="InterPro" id="IPR009959">
    <property type="entry name" value="Cyclase_SnoaL-like"/>
</dbReference>
<proteinExistence type="predicted"/>
<dbReference type="EMBL" id="CP027059">
    <property type="protein sequence ID" value="UQZ85662.1"/>
    <property type="molecule type" value="Genomic_DNA"/>
</dbReference>
<keyword evidence="2" id="KW-1185">Reference proteome</keyword>
<name>A0ABY4RT94_9BACL</name>
<gene>
    <name evidence="1" type="ORF">SK3146_04951</name>
</gene>
<organism evidence="1 2">
    <name type="scientific">Paenibacillus konkukensis</name>
    <dbReference type="NCBI Taxonomy" id="2020716"/>
    <lineage>
        <taxon>Bacteria</taxon>
        <taxon>Bacillati</taxon>
        <taxon>Bacillota</taxon>
        <taxon>Bacilli</taxon>
        <taxon>Bacillales</taxon>
        <taxon>Paenibacillaceae</taxon>
        <taxon>Paenibacillus</taxon>
    </lineage>
</organism>
<dbReference type="RefSeq" id="WP_249861272.1">
    <property type="nucleotide sequence ID" value="NZ_CP027059.1"/>
</dbReference>
<dbReference type="InterPro" id="IPR032710">
    <property type="entry name" value="NTF2-like_dom_sf"/>
</dbReference>
<sequence length="115" mass="12768">MSSIEQKNTETAAALIGELIRKGVLERTDQFFAGQLCEAFTERSYDIEETLEQGDKVVARVVITAAHSGMFAGAAPTGRRVKITQFHEFRIVSGNIEEHRGWFDTGTLLPQLQAK</sequence>